<dbReference type="GO" id="GO:0016020">
    <property type="term" value="C:membrane"/>
    <property type="evidence" value="ECO:0007669"/>
    <property type="project" value="UniProtKB-SubCell"/>
</dbReference>
<evidence type="ECO:0000256" key="1">
    <source>
        <dbReference type="ARBA" id="ARBA00004141"/>
    </source>
</evidence>
<evidence type="ECO:0000313" key="6">
    <source>
        <dbReference type="EMBL" id="CAH3153650.1"/>
    </source>
</evidence>
<evidence type="ECO:0000313" key="7">
    <source>
        <dbReference type="Proteomes" id="UP001159428"/>
    </source>
</evidence>
<reference evidence="6 7" key="1">
    <citation type="submission" date="2022-05" db="EMBL/GenBank/DDBJ databases">
        <authorList>
            <consortium name="Genoscope - CEA"/>
            <person name="William W."/>
        </authorList>
    </citation>
    <scope>NUCLEOTIDE SEQUENCE [LARGE SCALE GENOMIC DNA]</scope>
</reference>
<gene>
    <name evidence="6" type="ORF">PMEA_00027273</name>
</gene>
<organism evidence="6 7">
    <name type="scientific">Pocillopora meandrina</name>
    <dbReference type="NCBI Taxonomy" id="46732"/>
    <lineage>
        <taxon>Eukaryota</taxon>
        <taxon>Metazoa</taxon>
        <taxon>Cnidaria</taxon>
        <taxon>Anthozoa</taxon>
        <taxon>Hexacorallia</taxon>
        <taxon>Scleractinia</taxon>
        <taxon>Astrocoeniina</taxon>
        <taxon>Pocilloporidae</taxon>
        <taxon>Pocillopora</taxon>
    </lineage>
</organism>
<feature type="transmembrane region" description="Helical" evidence="5">
    <location>
        <begin position="277"/>
        <end position="310"/>
    </location>
</feature>
<evidence type="ECO:0000256" key="5">
    <source>
        <dbReference type="SAM" id="Phobius"/>
    </source>
</evidence>
<evidence type="ECO:0000256" key="4">
    <source>
        <dbReference type="ARBA" id="ARBA00023136"/>
    </source>
</evidence>
<feature type="transmembrane region" description="Helical" evidence="5">
    <location>
        <begin position="241"/>
        <end position="257"/>
    </location>
</feature>
<evidence type="ECO:0000256" key="3">
    <source>
        <dbReference type="ARBA" id="ARBA00022989"/>
    </source>
</evidence>
<accession>A0AAU9XN54</accession>
<feature type="transmembrane region" description="Helical" evidence="5">
    <location>
        <begin position="184"/>
        <end position="203"/>
    </location>
</feature>
<keyword evidence="3 5" id="KW-1133">Transmembrane helix</keyword>
<dbReference type="InterPro" id="IPR002781">
    <property type="entry name" value="TM_pro_TauE-like"/>
</dbReference>
<proteinExistence type="predicted"/>
<dbReference type="PANTHER" id="PTHR31154:SF4">
    <property type="entry name" value="MEMBRANE TRANSPORTER PROTEIN"/>
    <property type="match status" value="1"/>
</dbReference>
<dbReference type="PANTHER" id="PTHR31154">
    <property type="entry name" value="MEMBRANE TRANSPORTER PROTEIN"/>
    <property type="match status" value="1"/>
</dbReference>
<dbReference type="Proteomes" id="UP001159428">
    <property type="component" value="Unassembled WGS sequence"/>
</dbReference>
<evidence type="ECO:0000256" key="2">
    <source>
        <dbReference type="ARBA" id="ARBA00022692"/>
    </source>
</evidence>
<protein>
    <recommendedName>
        <fullName evidence="8">Membrane transporter protein</fullName>
    </recommendedName>
</protein>
<keyword evidence="2 5" id="KW-0812">Transmembrane</keyword>
<feature type="transmembrane region" description="Helical" evidence="5">
    <location>
        <begin position="111"/>
        <end position="134"/>
    </location>
</feature>
<dbReference type="EMBL" id="CALNXJ010000054">
    <property type="protein sequence ID" value="CAH3153650.1"/>
    <property type="molecule type" value="Genomic_DNA"/>
</dbReference>
<feature type="transmembrane region" description="Helical" evidence="5">
    <location>
        <begin position="209"/>
        <end position="229"/>
    </location>
</feature>
<keyword evidence="4 5" id="KW-0472">Membrane</keyword>
<keyword evidence="7" id="KW-1185">Reference proteome</keyword>
<comment type="caution">
    <text evidence="6">The sequence shown here is derived from an EMBL/GenBank/DDBJ whole genome shotgun (WGS) entry which is preliminary data.</text>
</comment>
<evidence type="ECO:0008006" key="8">
    <source>
        <dbReference type="Google" id="ProtNLM"/>
    </source>
</evidence>
<feature type="transmembrane region" description="Helical" evidence="5">
    <location>
        <begin position="154"/>
        <end position="177"/>
    </location>
</feature>
<feature type="transmembrane region" description="Helical" evidence="5">
    <location>
        <begin position="347"/>
        <end position="369"/>
    </location>
</feature>
<sequence length="439" mass="48888">MELIGIKEDGECSVSIDLPENEHYRSQRQPILSPELEQAKNTSIAVETRAPLNQTRPVIKSNRKKRRTSSEWMKKYFLEGQALTSTQAQALETFDPSAPWYQRLIVKHRRLVGVAIPFIFFQVIWWSCAIKYNFWSLFPDRYFMSITMVFGSMIAGMTSEGGGSVAFPVMTLAFGIAPAVARDFSLMIQSCGMIAAAFTIFWMRVQLEWHSLTLCSLGGIFGMIIGLEFIDPNLTPPQKKIGFVCVWFAFAFALFLLNRFHKRKTYRTIPEFKLWKLIVLLLTGFIGGGFSAIAGSGVDVCSFSVLTLLFRVSEKTATPTSVILMAGNTVVGFYWRQVIQQAVSAEAYYYLAVCVPIVVLGAPVGSVIGSHFHRQILASLNYILDTVALITAYAIVPLTKALIVASVGIVALGFLFFGLIAYAGQKIMEGVENRKEQLL</sequence>
<dbReference type="AlphaFoldDB" id="A0AAU9XN54"/>
<dbReference type="Pfam" id="PF01925">
    <property type="entry name" value="TauE"/>
    <property type="match status" value="1"/>
</dbReference>
<feature type="transmembrane region" description="Helical" evidence="5">
    <location>
        <begin position="376"/>
        <end position="396"/>
    </location>
</feature>
<feature type="transmembrane region" description="Helical" evidence="5">
    <location>
        <begin position="402"/>
        <end position="424"/>
    </location>
</feature>
<comment type="subcellular location">
    <subcellularLocation>
        <location evidence="1">Membrane</location>
        <topology evidence="1">Multi-pass membrane protein</topology>
    </subcellularLocation>
</comment>
<name>A0AAU9XN54_9CNID</name>